<evidence type="ECO:0000313" key="3">
    <source>
        <dbReference type="Proteomes" id="UP000241462"/>
    </source>
</evidence>
<reference evidence="2 3" key="1">
    <citation type="journal article" date="2018" name="Mycol. Prog.">
        <title>Coniella lustricola, a new species from submerged detritus.</title>
        <authorList>
            <person name="Raudabaugh D.B."/>
            <person name="Iturriaga T."/>
            <person name="Carver A."/>
            <person name="Mondo S."/>
            <person name="Pangilinan J."/>
            <person name="Lipzen A."/>
            <person name="He G."/>
            <person name="Amirebrahimi M."/>
            <person name="Grigoriev I.V."/>
            <person name="Miller A.N."/>
        </authorList>
    </citation>
    <scope>NUCLEOTIDE SEQUENCE [LARGE SCALE GENOMIC DNA]</scope>
    <source>
        <strain evidence="2 3">B22-T-1</strain>
    </source>
</reference>
<feature type="compositionally biased region" description="Low complexity" evidence="1">
    <location>
        <begin position="59"/>
        <end position="84"/>
    </location>
</feature>
<evidence type="ECO:0000313" key="2">
    <source>
        <dbReference type="EMBL" id="PSR94274.1"/>
    </source>
</evidence>
<feature type="compositionally biased region" description="Basic and acidic residues" evidence="1">
    <location>
        <begin position="85"/>
        <end position="94"/>
    </location>
</feature>
<dbReference type="OrthoDB" id="5379420at2759"/>
<accession>A0A2T3AET9</accession>
<dbReference type="InParanoid" id="A0A2T3AET9"/>
<dbReference type="Gene3D" id="1.25.40.10">
    <property type="entry name" value="Tetratricopeptide repeat domain"/>
    <property type="match status" value="1"/>
</dbReference>
<organism evidence="2 3">
    <name type="scientific">Coniella lustricola</name>
    <dbReference type="NCBI Taxonomy" id="2025994"/>
    <lineage>
        <taxon>Eukaryota</taxon>
        <taxon>Fungi</taxon>
        <taxon>Dikarya</taxon>
        <taxon>Ascomycota</taxon>
        <taxon>Pezizomycotina</taxon>
        <taxon>Sordariomycetes</taxon>
        <taxon>Sordariomycetidae</taxon>
        <taxon>Diaporthales</taxon>
        <taxon>Schizoparmaceae</taxon>
        <taxon>Coniella</taxon>
    </lineage>
</organism>
<gene>
    <name evidence="2" type="ORF">BD289DRAFT_150589</name>
</gene>
<dbReference type="InterPro" id="IPR011990">
    <property type="entry name" value="TPR-like_helical_dom_sf"/>
</dbReference>
<keyword evidence="3" id="KW-1185">Reference proteome</keyword>
<proteinExistence type="predicted"/>
<dbReference type="EMBL" id="KZ678400">
    <property type="protein sequence ID" value="PSR94274.1"/>
    <property type="molecule type" value="Genomic_DNA"/>
</dbReference>
<dbReference type="STRING" id="2025994.A0A2T3AET9"/>
<sequence length="432" mass="47911">MSSLTSSGPAPRLIRQACRTTTTICQVPPIARSSSFAARELQWRRNYATKRIKPVFNKPQSSAPSAPVSSPSSTSRSSRGPRLSARGEDPREPAKQLFNARDVPNLPEWTVSLEGLGNKHLTAMECMEAALRYVAVATQYESEWRGKLATEANLTPHLLHWLGILLLTGNTAPRWRLGTHMLRSASELGYTPSTLTLVRTFRSMPTAMFEQKGRSSKMYRAADARFQEMIKDGKDPDALTLLGTIEAKESGNPEQALNTFKLANKAWEDANPNSMSSKQTETEGIRAPDASSGPYITLPPPREPRWEWEVTSLLGQADILLKLGREQEAVDLYRVAALELDNPHAFLQLAKLMRGSLASPERRTYLLKAAISGSPEACRAMGRLEGLVAKDETISQKERAQHELLSKEWIRLSSGAELEAIRSEDVSDMEQE</sequence>
<feature type="region of interest" description="Disordered" evidence="1">
    <location>
        <begin position="53"/>
        <end position="100"/>
    </location>
</feature>
<feature type="region of interest" description="Disordered" evidence="1">
    <location>
        <begin position="270"/>
        <end position="294"/>
    </location>
</feature>
<evidence type="ECO:0000256" key="1">
    <source>
        <dbReference type="SAM" id="MobiDB-lite"/>
    </source>
</evidence>
<dbReference type="AlphaFoldDB" id="A0A2T3AET9"/>
<protein>
    <submittedName>
        <fullName evidence="2">Uncharacterized protein</fullName>
    </submittedName>
</protein>
<dbReference type="Proteomes" id="UP000241462">
    <property type="component" value="Unassembled WGS sequence"/>
</dbReference>
<name>A0A2T3AET9_9PEZI</name>